<reference evidence="1 2" key="1">
    <citation type="submission" date="2018-02" db="EMBL/GenBank/DDBJ databases">
        <title>The genomes of Aspergillus section Nigri reveals drivers in fungal speciation.</title>
        <authorList>
            <consortium name="DOE Joint Genome Institute"/>
            <person name="Vesth T.C."/>
            <person name="Nybo J."/>
            <person name="Theobald S."/>
            <person name="Brandl J."/>
            <person name="Frisvad J.C."/>
            <person name="Nielsen K.F."/>
            <person name="Lyhne E.K."/>
            <person name="Kogle M.E."/>
            <person name="Kuo A."/>
            <person name="Riley R."/>
            <person name="Clum A."/>
            <person name="Nolan M."/>
            <person name="Lipzen A."/>
            <person name="Salamov A."/>
            <person name="Henrissat B."/>
            <person name="Wiebenga A."/>
            <person name="De vries R.P."/>
            <person name="Grigoriev I.V."/>
            <person name="Mortensen U.H."/>
            <person name="Andersen M.R."/>
            <person name="Baker S.E."/>
        </authorList>
    </citation>
    <scope>NUCLEOTIDE SEQUENCE [LARGE SCALE GENOMIC DNA]</scope>
    <source>
        <strain evidence="1 2">CBS 112811</strain>
    </source>
</reference>
<name>A0A8G1R8G7_9EURO</name>
<dbReference type="EMBL" id="KZ825056">
    <property type="protein sequence ID" value="RAH61233.1"/>
    <property type="molecule type" value="Genomic_DNA"/>
</dbReference>
<sequence length="93" mass="10569">MQRAGTSPLGHRAYFRFLDSSSRILVRRLVPVFVSLFFALVEPTILDASYAGAPHCHVEMKSRRQTALLERRPLIIFTLNVQGPYLHLFSAGR</sequence>
<dbReference type="Proteomes" id="UP000249526">
    <property type="component" value="Unassembled WGS sequence"/>
</dbReference>
<dbReference type="GeneID" id="37162897"/>
<organism evidence="1 2">
    <name type="scientific">Aspergillus piperis CBS 112811</name>
    <dbReference type="NCBI Taxonomy" id="1448313"/>
    <lineage>
        <taxon>Eukaryota</taxon>
        <taxon>Fungi</taxon>
        <taxon>Dikarya</taxon>
        <taxon>Ascomycota</taxon>
        <taxon>Pezizomycotina</taxon>
        <taxon>Eurotiomycetes</taxon>
        <taxon>Eurotiomycetidae</taxon>
        <taxon>Eurotiales</taxon>
        <taxon>Aspergillaceae</taxon>
        <taxon>Aspergillus</taxon>
        <taxon>Aspergillus subgen. Circumdati</taxon>
    </lineage>
</organism>
<proteinExistence type="predicted"/>
<keyword evidence="2" id="KW-1185">Reference proteome</keyword>
<gene>
    <name evidence="1" type="ORF">BO85DRAFT_446397</name>
</gene>
<dbReference type="AlphaFoldDB" id="A0A8G1R8G7"/>
<dbReference type="RefSeq" id="XP_025519155.1">
    <property type="nucleotide sequence ID" value="XM_025659495.1"/>
</dbReference>
<evidence type="ECO:0000313" key="2">
    <source>
        <dbReference type="Proteomes" id="UP000249526"/>
    </source>
</evidence>
<protein>
    <submittedName>
        <fullName evidence="1">Uncharacterized protein</fullName>
    </submittedName>
</protein>
<accession>A0A8G1R8G7</accession>
<evidence type="ECO:0000313" key="1">
    <source>
        <dbReference type="EMBL" id="RAH61233.1"/>
    </source>
</evidence>